<dbReference type="Pfam" id="PF07724">
    <property type="entry name" value="AAA_2"/>
    <property type="match status" value="1"/>
</dbReference>
<dbReference type="Gene3D" id="3.40.50.300">
    <property type="entry name" value="P-loop containing nucleotide triphosphate hydrolases"/>
    <property type="match status" value="1"/>
</dbReference>
<reference evidence="7" key="1">
    <citation type="submission" date="2025-08" db="UniProtKB">
        <authorList>
            <consortium name="RefSeq"/>
        </authorList>
    </citation>
    <scope>IDENTIFICATION</scope>
</reference>
<dbReference type="InterPro" id="IPR027417">
    <property type="entry name" value="P-loop_NTPase"/>
</dbReference>
<dbReference type="Pfam" id="PF23569">
    <property type="entry name" value="NBD_SMAX1"/>
    <property type="match status" value="1"/>
</dbReference>
<feature type="region of interest" description="Disordered" evidence="5">
    <location>
        <begin position="579"/>
        <end position="599"/>
    </location>
</feature>
<evidence type="ECO:0000313" key="6">
    <source>
        <dbReference type="Proteomes" id="UP000189703"/>
    </source>
</evidence>
<dbReference type="Proteomes" id="UP000189703">
    <property type="component" value="Unplaced"/>
</dbReference>
<dbReference type="PROSITE" id="PS51903">
    <property type="entry name" value="CLP_R"/>
    <property type="match status" value="1"/>
</dbReference>
<dbReference type="Gene3D" id="1.10.1780.10">
    <property type="entry name" value="Clp, N-terminal domain"/>
    <property type="match status" value="1"/>
</dbReference>
<dbReference type="KEGG" id="nnu:104602592"/>
<dbReference type="GO" id="GO:0016887">
    <property type="term" value="F:ATP hydrolysis activity"/>
    <property type="evidence" value="ECO:0007669"/>
    <property type="project" value="InterPro"/>
</dbReference>
<keyword evidence="2" id="KW-0677">Repeat</keyword>
<organism evidence="6 7">
    <name type="scientific">Nelumbo nucifera</name>
    <name type="common">Sacred lotus</name>
    <dbReference type="NCBI Taxonomy" id="4432"/>
    <lineage>
        <taxon>Eukaryota</taxon>
        <taxon>Viridiplantae</taxon>
        <taxon>Streptophyta</taxon>
        <taxon>Embryophyta</taxon>
        <taxon>Tracheophyta</taxon>
        <taxon>Spermatophyta</taxon>
        <taxon>Magnoliopsida</taxon>
        <taxon>Proteales</taxon>
        <taxon>Nelumbonaceae</taxon>
        <taxon>Nelumbo</taxon>
    </lineage>
</organism>
<dbReference type="InterPro" id="IPR051650">
    <property type="entry name" value="SL_signaling_regulator"/>
</dbReference>
<comment type="similarity">
    <text evidence="1">Belongs to the ClpA/ClpB family.</text>
</comment>
<evidence type="ECO:0000256" key="4">
    <source>
        <dbReference type="ARBA" id="ARBA00023163"/>
    </source>
</evidence>
<name>A0A1U8AAY9_NELNU</name>
<evidence type="ECO:0000256" key="5">
    <source>
        <dbReference type="SAM" id="MobiDB-lite"/>
    </source>
</evidence>
<dbReference type="InterPro" id="IPR058680">
    <property type="entry name" value="NBD_SMAX1-like"/>
</dbReference>
<dbReference type="InterPro" id="IPR036628">
    <property type="entry name" value="Clp_N_dom_sf"/>
</dbReference>
<dbReference type="AlphaFoldDB" id="A0A1U8AAY9"/>
<keyword evidence="6" id="KW-1185">Reference proteome</keyword>
<dbReference type="GeneID" id="104602592"/>
<dbReference type="GO" id="GO:0005634">
    <property type="term" value="C:nucleus"/>
    <property type="evidence" value="ECO:0000318"/>
    <property type="project" value="GO_Central"/>
</dbReference>
<feature type="compositionally biased region" description="Polar residues" evidence="5">
    <location>
        <begin position="584"/>
        <end position="599"/>
    </location>
</feature>
<gene>
    <name evidence="7" type="primary">LOC104602592</name>
</gene>
<dbReference type="InterPro" id="IPR058954">
    <property type="entry name" value="AAA_lid_SMAX1"/>
</dbReference>
<dbReference type="GO" id="GO:0044183">
    <property type="term" value="F:protein folding chaperone"/>
    <property type="evidence" value="ECO:0000318"/>
    <property type="project" value="GO_Central"/>
</dbReference>
<dbReference type="SUPFAM" id="SSF52540">
    <property type="entry name" value="P-loop containing nucleoside triphosphate hydrolases"/>
    <property type="match status" value="1"/>
</dbReference>
<feature type="region of interest" description="Disordered" evidence="5">
    <location>
        <begin position="513"/>
        <end position="538"/>
    </location>
</feature>
<proteinExistence type="inferred from homology"/>
<dbReference type="FunCoup" id="A0A1U8AAY9">
    <property type="interactions" value="1941"/>
</dbReference>
<dbReference type="PANTHER" id="PTHR43572:SF38">
    <property type="entry name" value="PROTEIN SMAX1-LIKE 6"/>
    <property type="match status" value="1"/>
</dbReference>
<dbReference type="OMA" id="WIETASC"/>
<dbReference type="RefSeq" id="XP_010264626.1">
    <property type="nucleotide sequence ID" value="XM_010266324.2"/>
</dbReference>
<protein>
    <submittedName>
        <fullName evidence="7">Protein SMAX1-LIKE 6-like isoform X1</fullName>
    </submittedName>
</protein>
<dbReference type="CDD" id="cd19499">
    <property type="entry name" value="RecA-like_ClpB_Hsp104-like"/>
    <property type="match status" value="1"/>
</dbReference>
<dbReference type="OrthoDB" id="1723324at2759"/>
<evidence type="ECO:0000256" key="2">
    <source>
        <dbReference type="ARBA" id="ARBA00022737"/>
    </source>
</evidence>
<feature type="compositionally biased region" description="Polar residues" evidence="5">
    <location>
        <begin position="524"/>
        <end position="538"/>
    </location>
</feature>
<evidence type="ECO:0000256" key="3">
    <source>
        <dbReference type="ARBA" id="ARBA00023015"/>
    </source>
</evidence>
<sequence length="1163" mass="127876">MPTPVSAARQCLTAEATHALDEAVAVARRRGHAQTTSLHAVSAFLALPSSALREACARARSSAYPPRLQFKALELCFGVALDRLPSSQALDEPPISNSLMAAIRRSQANQRRNPESFHLFQQQQQQSSMSCVKVELQQLILSILDDPVVSRVFGEAGFRSCDIKLAVLRPPPPLVRYPRSRCPPLFLCNLTGVDSEPGRRNFSFPFSGLSGIPVYADGDENSKRIGEVLARKKGRNPLLVGVYANDAMRSFGDCIERRKGGVLPVEVSELSFICMEKEVSKFITENGNERLLGLRFEEVGRSAESSSGSGVIVSFGDLKGFVADDSVHDMSYVVSQLTSLLELHRQKLWLMGAAASYETYLKFLTKFPSIEKDWDLQLLPITSHRPSFGGLYSRPYSLMESFVPFGGVFCTSSDLKGPLSSICEAISCCHLCNEKYEQEVSSILKAGHTVSVADQYQSSLSFWLQSPELTTSKGLDVVKAKDDGTVLKAKIIGLRRKWNDICQRLHQSHAIPKADIYQDGNERPGNQNSDGTVASQNESGGENVFPFISLDRAPLPQLNVPVMLVSETKSDSFLSKLQVKHSNDASNQNSDGTVASQNESGGENVFPFISLDRAPLPQLNVPVMLVSETKSDSFLSKLQVKHSNDASNQKEGVMSASFPLPHWSVPDGHKSPSSATSVTTDLGLGTLYASNHKEMKKPTLEPDDRQLQNCSSCLSAELNVVNGNVLNPPARSSPFTAPDLSGQLDPRDFKNLWRGLTEKVGRQDEAICAVGQTVARCRKESGRRRGQNLKGDIWFSFLGPDRVAKKRIALALAEVIFGSKENLICVDLSSQDGITHSSMVYGHQEMNGCDVKLRGKTVTDYITGELGKKPLSIVFLENVDKADLLVQNSLSQAIRTGKFSDSHGREVSINNAIFVTTSRIIKGNKNFFSGKESVNFPEERILGAQGLQMQMLLECVLEDTAGRNNPNVLINSRKRGLLVVNKRKLSGTGDPKEQNETLEMTKRVHKVSHSYLDLNLPIEAMEANDMDYGSCDSDSVSENSEAWLEGFLGQVDETVIFKPFDFDGLADKILKDISESFNKVIGPDSLLEIDSEVMEQILAAAWLSDKKRTIEDWVDQVLGKCFTEIRKRDGFSAGFVLKLAPCEGVLLEEQTFGICLPARIILN</sequence>
<keyword evidence="4" id="KW-0804">Transcription</keyword>
<accession>A0A1U8AAY9</accession>
<keyword evidence="3" id="KW-0805">Transcription regulation</keyword>
<dbReference type="PANTHER" id="PTHR43572">
    <property type="entry name" value="CHAPERONE PROTEIN CLPD, CHLOROPLASTIC"/>
    <property type="match status" value="1"/>
</dbReference>
<dbReference type="STRING" id="4432.A0A1U8AAY9"/>
<dbReference type="InterPro" id="IPR004176">
    <property type="entry name" value="Clp_R_N"/>
</dbReference>
<dbReference type="Pfam" id="PF26587">
    <property type="entry name" value="AAA_lid_SMAX1"/>
    <property type="match status" value="1"/>
</dbReference>
<dbReference type="InterPro" id="IPR003959">
    <property type="entry name" value="ATPase_AAA_core"/>
</dbReference>
<evidence type="ECO:0000313" key="7">
    <source>
        <dbReference type="RefSeq" id="XP_010264626.1"/>
    </source>
</evidence>
<dbReference type="eggNOG" id="KOG1051">
    <property type="taxonomic scope" value="Eukaryota"/>
</dbReference>
<evidence type="ECO:0000256" key="1">
    <source>
        <dbReference type="ARBA" id="ARBA00008675"/>
    </source>
</evidence>
<dbReference type="GO" id="GO:0005524">
    <property type="term" value="F:ATP binding"/>
    <property type="evidence" value="ECO:0007669"/>
    <property type="project" value="InterPro"/>
</dbReference>